<evidence type="ECO:0000313" key="1">
    <source>
        <dbReference type="EMBL" id="GGI15400.1"/>
    </source>
</evidence>
<gene>
    <name evidence="1" type="ORF">GCM10007377_15710</name>
</gene>
<proteinExistence type="predicted"/>
<name>A0A8J3AK92_9BIFI</name>
<keyword evidence="2" id="KW-1185">Reference proteome</keyword>
<reference evidence="1" key="2">
    <citation type="submission" date="2020-09" db="EMBL/GenBank/DDBJ databases">
        <authorList>
            <person name="Sun Q."/>
            <person name="Sedlacek I."/>
        </authorList>
    </citation>
    <scope>NUCLEOTIDE SEQUENCE</scope>
    <source>
        <strain evidence="1">CCM 8606</strain>
    </source>
</reference>
<accession>A0A8J3AK92</accession>
<dbReference type="Proteomes" id="UP000619536">
    <property type="component" value="Unassembled WGS sequence"/>
</dbReference>
<sequence>MQQTCDICLQTLNITQTPLLAYYKKTMRNGKTAVSCKKICPQCATSHTTGDNPDYINPACSQCGTPFDKHVFATSLWDSSKEWQPDNGFFHIIFTRNAQWRINSMKNVTCNKCATRQQ</sequence>
<dbReference type="AlphaFoldDB" id="A0A8J3AK92"/>
<evidence type="ECO:0000313" key="2">
    <source>
        <dbReference type="Proteomes" id="UP000619536"/>
    </source>
</evidence>
<organism evidence="1 2">
    <name type="scientific">Galliscardovia ingluviei</name>
    <dbReference type="NCBI Taxonomy" id="1769422"/>
    <lineage>
        <taxon>Bacteria</taxon>
        <taxon>Bacillati</taxon>
        <taxon>Actinomycetota</taxon>
        <taxon>Actinomycetes</taxon>
        <taxon>Bifidobacteriales</taxon>
        <taxon>Bifidobacteriaceae</taxon>
        <taxon>Galliscardovia</taxon>
    </lineage>
</organism>
<dbReference type="EMBL" id="BMDH01000006">
    <property type="protein sequence ID" value="GGI15400.1"/>
    <property type="molecule type" value="Genomic_DNA"/>
</dbReference>
<protein>
    <submittedName>
        <fullName evidence="1">Uncharacterized protein</fullName>
    </submittedName>
</protein>
<comment type="caution">
    <text evidence="1">The sequence shown here is derived from an EMBL/GenBank/DDBJ whole genome shotgun (WGS) entry which is preliminary data.</text>
</comment>
<reference evidence="1" key="1">
    <citation type="journal article" date="2014" name="Int. J. Syst. Evol. Microbiol.">
        <title>Complete genome sequence of Corynebacterium casei LMG S-19264T (=DSM 44701T), isolated from a smear-ripened cheese.</title>
        <authorList>
            <consortium name="US DOE Joint Genome Institute (JGI-PGF)"/>
            <person name="Walter F."/>
            <person name="Albersmeier A."/>
            <person name="Kalinowski J."/>
            <person name="Ruckert C."/>
        </authorList>
    </citation>
    <scope>NUCLEOTIDE SEQUENCE</scope>
    <source>
        <strain evidence="1">CCM 8606</strain>
    </source>
</reference>